<feature type="domain" description="Major facilitator superfamily (MFS) profile" evidence="6">
    <location>
        <begin position="13"/>
        <end position="214"/>
    </location>
</feature>
<dbReference type="InterPro" id="IPR011701">
    <property type="entry name" value="MFS"/>
</dbReference>
<keyword evidence="3 5" id="KW-1133">Transmembrane helix</keyword>
<sequence>MESNGYGYYRVVIFFSMFTGYSLYFFNRKTFSFVMPSVMEEIKLDKDDLGLIASSQTMAYAISKFISGVLSDQISARWLFSIGLFLVGGINIVFSWSSTVTMFSLLWFFNGLGQGCGWPPCGKVLRKWYEPSQFGTWWSVMSCSMNVSGSLGPLLVTVLLQYYDWRTILSMSGLLCAAFSFLCVAFVKNEPKDVGLDSIEAATKKKGGGKNFKN</sequence>
<evidence type="ECO:0000256" key="1">
    <source>
        <dbReference type="ARBA" id="ARBA00004127"/>
    </source>
</evidence>
<name>A0AAV2JE16_KNICA</name>
<dbReference type="PANTHER" id="PTHR43826">
    <property type="entry name" value="GLUCOSE-6-PHOSPHATE EXCHANGER SLC37A4"/>
    <property type="match status" value="1"/>
</dbReference>
<dbReference type="EMBL" id="OZ035833">
    <property type="protein sequence ID" value="CAL1573957.1"/>
    <property type="molecule type" value="Genomic_DNA"/>
</dbReference>
<dbReference type="Proteomes" id="UP001497482">
    <property type="component" value="Chromosome 11"/>
</dbReference>
<dbReference type="GO" id="GO:0035435">
    <property type="term" value="P:phosphate ion transmembrane transport"/>
    <property type="evidence" value="ECO:0007669"/>
    <property type="project" value="TreeGrafter"/>
</dbReference>
<dbReference type="InterPro" id="IPR036259">
    <property type="entry name" value="MFS_trans_sf"/>
</dbReference>
<evidence type="ECO:0000313" key="8">
    <source>
        <dbReference type="Proteomes" id="UP001497482"/>
    </source>
</evidence>
<dbReference type="InterPro" id="IPR051337">
    <property type="entry name" value="OPA_Antiporter"/>
</dbReference>
<keyword evidence="2 5" id="KW-0812">Transmembrane</keyword>
<protein>
    <recommendedName>
        <fullName evidence="6">Major facilitator superfamily (MFS) profile domain-containing protein</fullName>
    </recommendedName>
</protein>
<dbReference type="PANTHER" id="PTHR43826:SF10">
    <property type="entry name" value="GLUCOSE-6-PHOSPHATE EXCHANGER SLC37A4"/>
    <property type="match status" value="1"/>
</dbReference>
<feature type="transmembrane region" description="Helical" evidence="5">
    <location>
        <begin position="78"/>
        <end position="109"/>
    </location>
</feature>
<feature type="transmembrane region" description="Helical" evidence="5">
    <location>
        <begin position="167"/>
        <end position="187"/>
    </location>
</feature>
<evidence type="ECO:0000256" key="5">
    <source>
        <dbReference type="SAM" id="Phobius"/>
    </source>
</evidence>
<dbReference type="AlphaFoldDB" id="A0AAV2JE16"/>
<evidence type="ECO:0000259" key="6">
    <source>
        <dbReference type="PROSITE" id="PS50850"/>
    </source>
</evidence>
<dbReference type="Gene3D" id="1.20.1250.20">
    <property type="entry name" value="MFS general substrate transporter like domains"/>
    <property type="match status" value="1"/>
</dbReference>
<evidence type="ECO:0000256" key="2">
    <source>
        <dbReference type="ARBA" id="ARBA00022692"/>
    </source>
</evidence>
<evidence type="ECO:0000256" key="4">
    <source>
        <dbReference type="ARBA" id="ARBA00023136"/>
    </source>
</evidence>
<evidence type="ECO:0000256" key="3">
    <source>
        <dbReference type="ARBA" id="ARBA00022989"/>
    </source>
</evidence>
<comment type="subcellular location">
    <subcellularLocation>
        <location evidence="1">Endomembrane system</location>
        <topology evidence="1">Multi-pass membrane protein</topology>
    </subcellularLocation>
</comment>
<proteinExistence type="predicted"/>
<dbReference type="GO" id="GO:0061513">
    <property type="term" value="F:glucose 6-phosphate:phosphate antiporter activity"/>
    <property type="evidence" value="ECO:0007669"/>
    <property type="project" value="TreeGrafter"/>
</dbReference>
<feature type="transmembrane region" description="Helical" evidence="5">
    <location>
        <begin position="6"/>
        <end position="26"/>
    </location>
</feature>
<evidence type="ECO:0000313" key="7">
    <source>
        <dbReference type="EMBL" id="CAL1573957.1"/>
    </source>
</evidence>
<dbReference type="InterPro" id="IPR020846">
    <property type="entry name" value="MFS_dom"/>
</dbReference>
<dbReference type="Pfam" id="PF07690">
    <property type="entry name" value="MFS_1"/>
    <property type="match status" value="1"/>
</dbReference>
<keyword evidence="4 5" id="KW-0472">Membrane</keyword>
<feature type="transmembrane region" description="Helical" evidence="5">
    <location>
        <begin position="137"/>
        <end position="160"/>
    </location>
</feature>
<reference evidence="7 8" key="1">
    <citation type="submission" date="2024-04" db="EMBL/GenBank/DDBJ databases">
        <authorList>
            <person name="Waldvogel A.-M."/>
            <person name="Schoenle A."/>
        </authorList>
    </citation>
    <scope>NUCLEOTIDE SEQUENCE [LARGE SCALE GENOMIC DNA]</scope>
</reference>
<organism evidence="7 8">
    <name type="scientific">Knipowitschia caucasica</name>
    <name type="common">Caucasian dwarf goby</name>
    <name type="synonym">Pomatoschistus caucasicus</name>
    <dbReference type="NCBI Taxonomy" id="637954"/>
    <lineage>
        <taxon>Eukaryota</taxon>
        <taxon>Metazoa</taxon>
        <taxon>Chordata</taxon>
        <taxon>Craniata</taxon>
        <taxon>Vertebrata</taxon>
        <taxon>Euteleostomi</taxon>
        <taxon>Actinopterygii</taxon>
        <taxon>Neopterygii</taxon>
        <taxon>Teleostei</taxon>
        <taxon>Neoteleostei</taxon>
        <taxon>Acanthomorphata</taxon>
        <taxon>Gobiaria</taxon>
        <taxon>Gobiiformes</taxon>
        <taxon>Gobioidei</taxon>
        <taxon>Gobiidae</taxon>
        <taxon>Gobiinae</taxon>
        <taxon>Knipowitschia</taxon>
    </lineage>
</organism>
<dbReference type="GO" id="GO:0005789">
    <property type="term" value="C:endoplasmic reticulum membrane"/>
    <property type="evidence" value="ECO:0007669"/>
    <property type="project" value="TreeGrafter"/>
</dbReference>
<dbReference type="SUPFAM" id="SSF103473">
    <property type="entry name" value="MFS general substrate transporter"/>
    <property type="match status" value="1"/>
</dbReference>
<accession>A0AAV2JE16</accession>
<keyword evidence="8" id="KW-1185">Reference proteome</keyword>
<dbReference type="PROSITE" id="PS50850">
    <property type="entry name" value="MFS"/>
    <property type="match status" value="1"/>
</dbReference>
<gene>
    <name evidence="7" type="ORF">KC01_LOCUS5756</name>
</gene>
<dbReference type="FunFam" id="1.20.1250.20:FF:000111">
    <property type="entry name" value="Solute carrier family 37 member 4"/>
    <property type="match status" value="1"/>
</dbReference>